<feature type="compositionally biased region" description="Basic and acidic residues" evidence="1">
    <location>
        <begin position="1"/>
        <end position="20"/>
    </location>
</feature>
<reference evidence="3" key="1">
    <citation type="journal article" date="2019" name="Int. J. Syst. Evol. Microbiol.">
        <title>The Global Catalogue of Microorganisms (GCM) 10K type strain sequencing project: providing services to taxonomists for standard genome sequencing and annotation.</title>
        <authorList>
            <consortium name="The Broad Institute Genomics Platform"/>
            <consortium name="The Broad Institute Genome Sequencing Center for Infectious Disease"/>
            <person name="Wu L."/>
            <person name="Ma J."/>
        </authorList>
    </citation>
    <scope>NUCLEOTIDE SEQUENCE [LARGE SCALE GENOMIC DNA]</scope>
    <source>
        <strain evidence="3">JCM 18306</strain>
    </source>
</reference>
<sequence length="81" mass="7761">MADDGKDPGADGADRTDDGTGYRPGTGLALWLPIGVALGISLGQLGGNLGAGVALGIGCGAAIGAGVDARQRRQTAGPDDA</sequence>
<name>A0ABP9SWX2_9ACTN</name>
<keyword evidence="3" id="KW-1185">Reference proteome</keyword>
<feature type="region of interest" description="Disordered" evidence="1">
    <location>
        <begin position="1"/>
        <end position="23"/>
    </location>
</feature>
<gene>
    <name evidence="2" type="ORF">GCM10023323_04600</name>
</gene>
<organism evidence="2 3">
    <name type="scientific">Streptomyces thinghirensis</name>
    <dbReference type="NCBI Taxonomy" id="551547"/>
    <lineage>
        <taxon>Bacteria</taxon>
        <taxon>Bacillati</taxon>
        <taxon>Actinomycetota</taxon>
        <taxon>Actinomycetes</taxon>
        <taxon>Kitasatosporales</taxon>
        <taxon>Streptomycetaceae</taxon>
        <taxon>Streptomyces</taxon>
    </lineage>
</organism>
<dbReference type="RefSeq" id="WP_345625884.1">
    <property type="nucleotide sequence ID" value="NZ_BAABJR010000001.1"/>
</dbReference>
<evidence type="ECO:0000313" key="2">
    <source>
        <dbReference type="EMBL" id="GAA5203891.1"/>
    </source>
</evidence>
<proteinExistence type="predicted"/>
<dbReference type="Proteomes" id="UP001499878">
    <property type="component" value="Unassembled WGS sequence"/>
</dbReference>
<dbReference type="EMBL" id="BAABJR010000001">
    <property type="protein sequence ID" value="GAA5203891.1"/>
    <property type="molecule type" value="Genomic_DNA"/>
</dbReference>
<protein>
    <recommendedName>
        <fullName evidence="4">Glycine zipper family protein</fullName>
    </recommendedName>
</protein>
<evidence type="ECO:0000256" key="1">
    <source>
        <dbReference type="SAM" id="MobiDB-lite"/>
    </source>
</evidence>
<evidence type="ECO:0000313" key="3">
    <source>
        <dbReference type="Proteomes" id="UP001499878"/>
    </source>
</evidence>
<comment type="caution">
    <text evidence="2">The sequence shown here is derived from an EMBL/GenBank/DDBJ whole genome shotgun (WGS) entry which is preliminary data.</text>
</comment>
<evidence type="ECO:0008006" key="4">
    <source>
        <dbReference type="Google" id="ProtNLM"/>
    </source>
</evidence>
<accession>A0ABP9SWX2</accession>